<dbReference type="PANTHER" id="PTHR13789:SF309">
    <property type="entry name" value="PUTATIVE (AFU_ORTHOLOGUE AFUA_6G14510)-RELATED"/>
    <property type="match status" value="1"/>
</dbReference>
<reference evidence="5 6" key="1">
    <citation type="journal article" date="2014" name="BMC Genomics">
        <title>Complete genome sequence of producer of the glycopeptide antibiotic Aculeximycin Kutzneria albida DSM 43870T, a representative of minor genus of Pseudonocardiaceae.</title>
        <authorList>
            <person name="Rebets Y."/>
            <person name="Tokovenko B."/>
            <person name="Lushchyk I."/>
            <person name="Ruckert C."/>
            <person name="Zaburannyi N."/>
            <person name="Bechthold A."/>
            <person name="Kalinowski J."/>
            <person name="Luzhetskyy A."/>
        </authorList>
    </citation>
    <scope>NUCLEOTIDE SEQUENCE [LARGE SCALE GENOMIC DNA]</scope>
    <source>
        <strain evidence="5">DSM 43870</strain>
    </source>
</reference>
<dbReference type="PRINTS" id="PR00420">
    <property type="entry name" value="RNGMNOXGNASE"/>
</dbReference>
<dbReference type="Pfam" id="PF01494">
    <property type="entry name" value="FAD_binding_3"/>
    <property type="match status" value="1"/>
</dbReference>
<evidence type="ECO:0000259" key="4">
    <source>
        <dbReference type="Pfam" id="PF01494"/>
    </source>
</evidence>
<dbReference type="Gene3D" id="3.50.50.60">
    <property type="entry name" value="FAD/NAD(P)-binding domain"/>
    <property type="match status" value="1"/>
</dbReference>
<protein>
    <submittedName>
        <fullName evidence="5">Monooxygenase</fullName>
    </submittedName>
</protein>
<accession>W5WER3</accession>
<evidence type="ECO:0000313" key="5">
    <source>
        <dbReference type="EMBL" id="AHH96629.1"/>
    </source>
</evidence>
<dbReference type="KEGG" id="kal:KALB_3262"/>
<dbReference type="Proteomes" id="UP000019225">
    <property type="component" value="Chromosome"/>
</dbReference>
<dbReference type="InterPro" id="IPR002938">
    <property type="entry name" value="FAD-bd"/>
</dbReference>
<keyword evidence="6" id="KW-1185">Reference proteome</keyword>
<dbReference type="OrthoDB" id="9782160at2"/>
<gene>
    <name evidence="5" type="ORF">KALB_3262</name>
</gene>
<dbReference type="STRING" id="1449976.KALB_3262"/>
<dbReference type="GO" id="GO:0071949">
    <property type="term" value="F:FAD binding"/>
    <property type="evidence" value="ECO:0007669"/>
    <property type="project" value="InterPro"/>
</dbReference>
<evidence type="ECO:0000256" key="1">
    <source>
        <dbReference type="ARBA" id="ARBA00023002"/>
    </source>
</evidence>
<dbReference type="SUPFAM" id="SSF51905">
    <property type="entry name" value="FAD/NAD(P)-binding domain"/>
    <property type="match status" value="1"/>
</dbReference>
<dbReference type="eggNOG" id="COG0654">
    <property type="taxonomic scope" value="Bacteria"/>
</dbReference>
<dbReference type="InterPro" id="IPR036188">
    <property type="entry name" value="FAD/NAD-bd_sf"/>
</dbReference>
<organism evidence="5 6">
    <name type="scientific">Kutzneria albida DSM 43870</name>
    <dbReference type="NCBI Taxonomy" id="1449976"/>
    <lineage>
        <taxon>Bacteria</taxon>
        <taxon>Bacillati</taxon>
        <taxon>Actinomycetota</taxon>
        <taxon>Actinomycetes</taxon>
        <taxon>Pseudonocardiales</taxon>
        <taxon>Pseudonocardiaceae</taxon>
        <taxon>Kutzneria</taxon>
    </lineage>
</organism>
<dbReference type="HOGENOM" id="CLU_009665_19_5_11"/>
<dbReference type="InterPro" id="IPR050493">
    <property type="entry name" value="FAD-dep_Monooxygenase_BioMet"/>
</dbReference>
<proteinExistence type="predicted"/>
<evidence type="ECO:0000256" key="3">
    <source>
        <dbReference type="SAM" id="MobiDB-lite"/>
    </source>
</evidence>
<sequence>MTGVLVIGGGIAGTAAALALHKAGAEVTVFEAQPVADEDIGAFLTLASNGTWALTQIDCAEPVHRVGFPLTAMRLTGQDGAQLAAAPMGDPANPVRCLRRAELGAALREEAGRRGIDLRHGKRLTGISQDEHGVTASFADGSTATGSLLVGADGLNSVVRAGAGRPRYAGQRVYYGYTTEAAPPHEPARIEMIRGSRSSMGYAVSPAGQTYWFLRVPAEQLSGAEIAAATPASLREHLLPLVSLDQTPAADIVAATGEQLMVTNARDLPEGLRWRDGRVLLIGDAAHAASPATGQGASMALEDAVVLGKSIRDLGLSSAALAAYERIRRPRVEQNIATSARITAAPTNSPATPARRPPVDPEVLAMLDWNAPVSP</sequence>
<dbReference type="PATRIC" id="fig|1449976.3.peg.3278"/>
<evidence type="ECO:0000256" key="2">
    <source>
        <dbReference type="ARBA" id="ARBA00023033"/>
    </source>
</evidence>
<name>W5WER3_9PSEU</name>
<dbReference type="AlphaFoldDB" id="W5WER3"/>
<feature type="domain" description="FAD-binding" evidence="4">
    <location>
        <begin position="2"/>
        <end position="337"/>
    </location>
</feature>
<dbReference type="EMBL" id="CP007155">
    <property type="protein sequence ID" value="AHH96629.1"/>
    <property type="molecule type" value="Genomic_DNA"/>
</dbReference>
<feature type="region of interest" description="Disordered" evidence="3">
    <location>
        <begin position="339"/>
        <end position="361"/>
    </location>
</feature>
<dbReference type="PANTHER" id="PTHR13789">
    <property type="entry name" value="MONOOXYGENASE"/>
    <property type="match status" value="1"/>
</dbReference>
<dbReference type="GO" id="GO:0004497">
    <property type="term" value="F:monooxygenase activity"/>
    <property type="evidence" value="ECO:0007669"/>
    <property type="project" value="UniProtKB-KW"/>
</dbReference>
<feature type="compositionally biased region" description="Low complexity" evidence="3">
    <location>
        <begin position="343"/>
        <end position="354"/>
    </location>
</feature>
<keyword evidence="1" id="KW-0560">Oxidoreductase</keyword>
<dbReference type="RefSeq" id="WP_025356755.1">
    <property type="nucleotide sequence ID" value="NZ_CP007155.1"/>
</dbReference>
<keyword evidence="2 5" id="KW-0503">Monooxygenase</keyword>
<evidence type="ECO:0000313" key="6">
    <source>
        <dbReference type="Proteomes" id="UP000019225"/>
    </source>
</evidence>